<accession>A0A4Y7NJI8</accession>
<dbReference type="PANTHER" id="PTHR13054">
    <property type="entry name" value="DIGEORGE SYNDROME CRITICAL REGION 6 DGCR6 FAMILY MEMBER"/>
    <property type="match status" value="1"/>
</dbReference>
<keyword evidence="2" id="KW-0175">Coiled coil</keyword>
<dbReference type="EMBL" id="LR023713">
    <property type="protein sequence ID" value="SVE93332.1"/>
    <property type="molecule type" value="mRNA"/>
</dbReference>
<comment type="similarity">
    <text evidence="1">Belongs to the gonadal family.</text>
</comment>
<protein>
    <submittedName>
        <fullName evidence="3">EOG090X0GJG</fullName>
    </submittedName>
</protein>
<name>A0A4Y7NJI8_9CRUS</name>
<dbReference type="Pfam" id="PF07324">
    <property type="entry name" value="DGCR6"/>
    <property type="match status" value="1"/>
</dbReference>
<feature type="coiled-coil region" evidence="2">
    <location>
        <begin position="66"/>
        <end position="120"/>
    </location>
</feature>
<evidence type="ECO:0000313" key="3">
    <source>
        <dbReference type="EMBL" id="SVE93332.1"/>
    </source>
</evidence>
<dbReference type="PANTHER" id="PTHR13054:SF2">
    <property type="entry name" value="PROTEIN DGCR6"/>
    <property type="match status" value="1"/>
</dbReference>
<evidence type="ECO:0000256" key="1">
    <source>
        <dbReference type="ARBA" id="ARBA00005939"/>
    </source>
</evidence>
<organism evidence="3">
    <name type="scientific">Moina brachiata</name>
    <dbReference type="NCBI Taxonomy" id="675436"/>
    <lineage>
        <taxon>Eukaryota</taxon>
        <taxon>Metazoa</taxon>
        <taxon>Ecdysozoa</taxon>
        <taxon>Arthropoda</taxon>
        <taxon>Crustacea</taxon>
        <taxon>Branchiopoda</taxon>
        <taxon>Diplostraca</taxon>
        <taxon>Cladocera</taxon>
        <taxon>Anomopoda</taxon>
        <taxon>Moinidae</taxon>
        <taxon>Moina</taxon>
    </lineage>
</organism>
<reference evidence="3" key="1">
    <citation type="submission" date="2018-08" db="EMBL/GenBank/DDBJ databases">
        <authorList>
            <person name="Cornetti L."/>
        </authorList>
    </citation>
    <scope>NUCLEOTIDE SEQUENCE</scope>
    <source>
        <strain evidence="3">DE-FRO-2-1</strain>
    </source>
</reference>
<dbReference type="GO" id="GO:0006751">
    <property type="term" value="P:glutathione catabolic process"/>
    <property type="evidence" value="ECO:0007669"/>
    <property type="project" value="InterPro"/>
</dbReference>
<proteinExistence type="evidence at transcript level"/>
<evidence type="ECO:0000256" key="2">
    <source>
        <dbReference type="SAM" id="Coils"/>
    </source>
</evidence>
<dbReference type="AlphaFoldDB" id="A0A4Y7NJI8"/>
<sequence length="281" mass="32425">MKSAEELQQQLYYLLEQLQEMARKLPLQYQQRMPYELLSGLANCLLNETIFKIVEGLTEIQQVTEKQLLQQRLQLLQRQKAEKEAVAKKPDSESERDLLIAKQTEELKEADMNLIKQLDQLVLDQQSALEKAGVPGFYSTTNTQEIQERVWGVAYQIASDDVEYVSKYLDHREKDGYRRTETTFHPKCSQTGQILAPFGLEFYLATSDNPFYVGHESLETIARHIVSSSGPSGTNREYLYQLARALREMLGDDAMALHHDSSDRHLFELEKRVLALEDTLH</sequence>
<dbReference type="GO" id="GO:0061928">
    <property type="term" value="F:glutathione specific gamma-glutamylcyclotransferase activity"/>
    <property type="evidence" value="ECO:0007669"/>
    <property type="project" value="InterPro"/>
</dbReference>
<gene>
    <name evidence="3" type="primary">EOG090X0GJG</name>
</gene>
<dbReference type="InterPro" id="IPR010849">
    <property type="entry name" value="Gonadal"/>
</dbReference>